<accession>A0A1E4TGA6</accession>
<keyword evidence="3" id="KW-1185">Reference proteome</keyword>
<dbReference type="InterPro" id="IPR005303">
    <property type="entry name" value="MOCOS_middle"/>
</dbReference>
<evidence type="ECO:0000313" key="3">
    <source>
        <dbReference type="Proteomes" id="UP000095023"/>
    </source>
</evidence>
<dbReference type="Pfam" id="PF03473">
    <property type="entry name" value="MOSC"/>
    <property type="match status" value="1"/>
</dbReference>
<dbReference type="OrthoDB" id="17255at2759"/>
<evidence type="ECO:0000313" key="2">
    <source>
        <dbReference type="EMBL" id="ODV90708.1"/>
    </source>
</evidence>
<gene>
    <name evidence="2" type="ORF">CANCADRAFT_109880</name>
</gene>
<name>A0A1E4TGA6_9ASCO</name>
<dbReference type="Proteomes" id="UP000095023">
    <property type="component" value="Unassembled WGS sequence"/>
</dbReference>
<dbReference type="EMBL" id="KV453842">
    <property type="protein sequence ID" value="ODV90708.1"/>
    <property type="molecule type" value="Genomic_DNA"/>
</dbReference>
<proteinExistence type="predicted"/>
<dbReference type="PROSITE" id="PS51340">
    <property type="entry name" value="MOSC"/>
    <property type="match status" value="1"/>
</dbReference>
<organism evidence="2 3">
    <name type="scientific">Tortispora caseinolytica NRRL Y-17796</name>
    <dbReference type="NCBI Taxonomy" id="767744"/>
    <lineage>
        <taxon>Eukaryota</taxon>
        <taxon>Fungi</taxon>
        <taxon>Dikarya</taxon>
        <taxon>Ascomycota</taxon>
        <taxon>Saccharomycotina</taxon>
        <taxon>Trigonopsidomycetes</taxon>
        <taxon>Trigonopsidales</taxon>
        <taxon>Trigonopsidaceae</taxon>
        <taxon>Tortispora</taxon>
    </lineage>
</organism>
<evidence type="ECO:0000259" key="1">
    <source>
        <dbReference type="PROSITE" id="PS51340"/>
    </source>
</evidence>
<dbReference type="AlphaFoldDB" id="A0A1E4TGA6"/>
<dbReference type="SUPFAM" id="SSF141673">
    <property type="entry name" value="MOSC N-terminal domain-like"/>
    <property type="match status" value="1"/>
</dbReference>
<reference evidence="3" key="1">
    <citation type="submission" date="2016-02" db="EMBL/GenBank/DDBJ databases">
        <title>Comparative genomics of biotechnologically important yeasts.</title>
        <authorList>
            <consortium name="DOE Joint Genome Institute"/>
            <person name="Riley R."/>
            <person name="Haridas S."/>
            <person name="Wolfe K.H."/>
            <person name="Lopes M.R."/>
            <person name="Hittinger C.T."/>
            <person name="Goker M."/>
            <person name="Salamov A."/>
            <person name="Wisecaver J."/>
            <person name="Long T.M."/>
            <person name="Aerts A.L."/>
            <person name="Barry K."/>
            <person name="Choi C."/>
            <person name="Clum A."/>
            <person name="Coughlan A.Y."/>
            <person name="Deshpande S."/>
            <person name="Douglass A.P."/>
            <person name="Hanson S.J."/>
            <person name="Klenk H.-P."/>
            <person name="Labutti K."/>
            <person name="Lapidus A."/>
            <person name="Lindquist E."/>
            <person name="Lipzen A."/>
            <person name="Meier-Kolthoff J.P."/>
            <person name="Ohm R.A."/>
            <person name="Otillar R.P."/>
            <person name="Pangilinan J."/>
            <person name="Peng Y."/>
            <person name="Rokas A."/>
            <person name="Rosa C.A."/>
            <person name="Scheuner C."/>
            <person name="Sibirny A.A."/>
            <person name="Slot J.C."/>
            <person name="Stielow J.B."/>
            <person name="Sun H."/>
            <person name="Kurtzman C.P."/>
            <person name="Blackwell M."/>
            <person name="Jeffries T.W."/>
            <person name="Grigoriev I.V."/>
        </authorList>
    </citation>
    <scope>NUCLEOTIDE SEQUENCE [LARGE SCALE GENOMIC DNA]</scope>
    <source>
        <strain evidence="3">NRRL Y-17796</strain>
    </source>
</reference>
<feature type="domain" description="MOSC" evidence="1">
    <location>
        <begin position="140"/>
        <end position="321"/>
    </location>
</feature>
<dbReference type="GO" id="GO:0030151">
    <property type="term" value="F:molybdenum ion binding"/>
    <property type="evidence" value="ECO:0007669"/>
    <property type="project" value="InterPro"/>
</dbReference>
<dbReference type="GO" id="GO:0003824">
    <property type="term" value="F:catalytic activity"/>
    <property type="evidence" value="ECO:0007669"/>
    <property type="project" value="InterPro"/>
</dbReference>
<dbReference type="InterPro" id="IPR005302">
    <property type="entry name" value="MoCF_Sase_C"/>
</dbReference>
<protein>
    <recommendedName>
        <fullName evidence="1">MOSC domain-containing protein</fullName>
    </recommendedName>
</protein>
<sequence>MVKDIRIKELYVYPLKSCLPIPVQEAEVALYGFKHDRTYMFQVIKTEDDWRNVRMDRDPEFSLLKPTIDEDSELIRVTHVHSHEVIDLPLYPDYEDLPTTEVDMYSSKMDAYIMPDSYNEWFTTQLGFKTRLLYQGDHEREVLGKTVNPMTGIKRTWRDVLSGNKFTEENSKLAFNCCAHYLLLNDASLDVIRQKAAENGNIKKDDTFGVETETIGSYETSKLRPSIVVDGDLEPWEEDLWARVKIEGTEIYFTANCGRCRSLDIDYTTGKFVDSKNAVLKHLYGGRRIDKGYKFSPICGRYGFSKDIGNVIKVGQSMEVLLTNEAPTQFDWPLGIAR</sequence>
<dbReference type="GO" id="GO:0030170">
    <property type="term" value="F:pyridoxal phosphate binding"/>
    <property type="evidence" value="ECO:0007669"/>
    <property type="project" value="InterPro"/>
</dbReference>
<dbReference type="Pfam" id="PF03476">
    <property type="entry name" value="MOSC_N"/>
    <property type="match status" value="1"/>
</dbReference>